<dbReference type="FunFam" id="3.40.50.2020:FF:000021">
    <property type="entry name" value="Adenine phosphoribosyltransferase"/>
    <property type="match status" value="1"/>
</dbReference>
<dbReference type="NCBIfam" id="NF002634">
    <property type="entry name" value="PRK02304.1-3"/>
    <property type="match status" value="1"/>
</dbReference>
<dbReference type="InterPro" id="IPR050054">
    <property type="entry name" value="UPRTase/APRTase"/>
</dbReference>
<protein>
    <recommendedName>
        <fullName evidence="6 11">Adenine phosphoribosyltransferase</fullName>
        <shortName evidence="11">APRT</shortName>
        <ecNumber evidence="6 11">2.4.2.7</ecNumber>
    </recommendedName>
</protein>
<dbReference type="PANTHER" id="PTHR32315">
    <property type="entry name" value="ADENINE PHOSPHORIBOSYLTRANSFERASE"/>
    <property type="match status" value="1"/>
</dbReference>
<evidence type="ECO:0000259" key="12">
    <source>
        <dbReference type="Pfam" id="PF00156"/>
    </source>
</evidence>
<comment type="pathway">
    <text evidence="4 11">Purine metabolism; AMP biosynthesis via salvage pathway; AMP from adenine: step 1/1.</text>
</comment>
<dbReference type="InterPro" id="IPR005764">
    <property type="entry name" value="Ade_phspho_trans"/>
</dbReference>
<accession>A0A286D315</accession>
<evidence type="ECO:0000256" key="1">
    <source>
        <dbReference type="ARBA" id="ARBA00000868"/>
    </source>
</evidence>
<proteinExistence type="inferred from homology"/>
<keyword evidence="9 11" id="KW-0808">Transferase</keyword>
<comment type="similarity">
    <text evidence="5 11">Belongs to the purine/pyrimidine phosphoribosyltransferase family.</text>
</comment>
<dbReference type="PANTHER" id="PTHR32315:SF3">
    <property type="entry name" value="ADENINE PHOSPHORIBOSYLTRANSFERASE"/>
    <property type="match status" value="1"/>
</dbReference>
<dbReference type="Pfam" id="PF00156">
    <property type="entry name" value="Pribosyltran"/>
    <property type="match status" value="1"/>
</dbReference>
<dbReference type="EMBL" id="OCND01000002">
    <property type="protein sequence ID" value="SOD53027.1"/>
    <property type="molecule type" value="Genomic_DNA"/>
</dbReference>
<keyword evidence="7 11" id="KW-0963">Cytoplasm</keyword>
<dbReference type="EC" id="2.4.2.7" evidence="6 11"/>
<comment type="function">
    <text evidence="2 11">Catalyzes a salvage reaction resulting in the formation of AMP, that is energically less costly than de novo synthesis.</text>
</comment>
<dbReference type="GO" id="GO:0002055">
    <property type="term" value="F:adenine binding"/>
    <property type="evidence" value="ECO:0007669"/>
    <property type="project" value="TreeGrafter"/>
</dbReference>
<dbReference type="OrthoDB" id="9803963at2"/>
<dbReference type="GO" id="GO:0044209">
    <property type="term" value="P:AMP salvage"/>
    <property type="evidence" value="ECO:0007669"/>
    <property type="project" value="UniProtKB-UniRule"/>
</dbReference>
<reference evidence="13 14" key="1">
    <citation type="submission" date="2017-09" db="EMBL/GenBank/DDBJ databases">
        <authorList>
            <person name="Ehlers B."/>
            <person name="Leendertz F.H."/>
        </authorList>
    </citation>
    <scope>NUCLEOTIDE SEQUENCE [LARGE SCALE GENOMIC DNA]</scope>
    <source>
        <strain evidence="13 14">CGMCC 1.10978</strain>
    </source>
</reference>
<evidence type="ECO:0000313" key="14">
    <source>
        <dbReference type="Proteomes" id="UP000219374"/>
    </source>
</evidence>
<name>A0A286D315_9GAMM</name>
<evidence type="ECO:0000256" key="10">
    <source>
        <dbReference type="ARBA" id="ARBA00022726"/>
    </source>
</evidence>
<dbReference type="NCBIfam" id="NF002636">
    <property type="entry name" value="PRK02304.1-5"/>
    <property type="match status" value="1"/>
</dbReference>
<dbReference type="HAMAP" id="MF_00004">
    <property type="entry name" value="Aden_phosphoribosyltr"/>
    <property type="match status" value="1"/>
</dbReference>
<comment type="catalytic activity">
    <reaction evidence="1 11">
        <text>AMP + diphosphate = 5-phospho-alpha-D-ribose 1-diphosphate + adenine</text>
        <dbReference type="Rhea" id="RHEA:16609"/>
        <dbReference type="ChEBI" id="CHEBI:16708"/>
        <dbReference type="ChEBI" id="CHEBI:33019"/>
        <dbReference type="ChEBI" id="CHEBI:58017"/>
        <dbReference type="ChEBI" id="CHEBI:456215"/>
        <dbReference type="EC" id="2.4.2.7"/>
    </reaction>
</comment>
<sequence length="172" mass="18231">MSRWQDLIRDVADFPRPGILFKDITPVLADADGFEEAVEAMAEPWRGMALDAVIGVESRGFILGAALARALGTGFVPVRKPGKLPGATLTAEYALEYGSDRLQIRTDALPPGARVIVVDDVLATGGTLRAAVALAQRQGAHVLGAAVLVELGFLQARDRWDAALPLRAAATF</sequence>
<dbReference type="GO" id="GO:0006166">
    <property type="term" value="P:purine ribonucleoside salvage"/>
    <property type="evidence" value="ECO:0007669"/>
    <property type="project" value="UniProtKB-UniRule"/>
</dbReference>
<evidence type="ECO:0000256" key="8">
    <source>
        <dbReference type="ARBA" id="ARBA00022676"/>
    </source>
</evidence>
<dbReference type="Gene3D" id="3.40.50.2020">
    <property type="match status" value="1"/>
</dbReference>
<evidence type="ECO:0000256" key="11">
    <source>
        <dbReference type="HAMAP-Rule" id="MF_00004"/>
    </source>
</evidence>
<organism evidence="13 14">
    <name type="scientific">Pseudoxanthomonas wuyuanensis</name>
    <dbReference type="NCBI Taxonomy" id="1073196"/>
    <lineage>
        <taxon>Bacteria</taxon>
        <taxon>Pseudomonadati</taxon>
        <taxon>Pseudomonadota</taxon>
        <taxon>Gammaproteobacteria</taxon>
        <taxon>Lysobacterales</taxon>
        <taxon>Lysobacteraceae</taxon>
        <taxon>Pseudoxanthomonas</taxon>
    </lineage>
</organism>
<dbReference type="AlphaFoldDB" id="A0A286D315"/>
<evidence type="ECO:0000256" key="4">
    <source>
        <dbReference type="ARBA" id="ARBA00004659"/>
    </source>
</evidence>
<dbReference type="GO" id="GO:0006168">
    <property type="term" value="P:adenine salvage"/>
    <property type="evidence" value="ECO:0007669"/>
    <property type="project" value="InterPro"/>
</dbReference>
<dbReference type="UniPathway" id="UPA00588">
    <property type="reaction ID" value="UER00646"/>
</dbReference>
<dbReference type="InterPro" id="IPR000836">
    <property type="entry name" value="PRTase_dom"/>
</dbReference>
<evidence type="ECO:0000256" key="7">
    <source>
        <dbReference type="ARBA" id="ARBA00022490"/>
    </source>
</evidence>
<dbReference type="RefSeq" id="WP_097120977.1">
    <property type="nucleotide sequence ID" value="NZ_OCND01000002.1"/>
</dbReference>
<dbReference type="GO" id="GO:0016208">
    <property type="term" value="F:AMP binding"/>
    <property type="evidence" value="ECO:0007669"/>
    <property type="project" value="TreeGrafter"/>
</dbReference>
<keyword evidence="10 11" id="KW-0660">Purine salvage</keyword>
<gene>
    <name evidence="11" type="primary">apt</name>
    <name evidence="13" type="ORF">SAMN06296416_102201</name>
</gene>
<keyword evidence="14" id="KW-1185">Reference proteome</keyword>
<evidence type="ECO:0000256" key="2">
    <source>
        <dbReference type="ARBA" id="ARBA00003968"/>
    </source>
</evidence>
<dbReference type="GO" id="GO:0003999">
    <property type="term" value="F:adenine phosphoribosyltransferase activity"/>
    <property type="evidence" value="ECO:0007669"/>
    <property type="project" value="UniProtKB-UniRule"/>
</dbReference>
<dbReference type="InterPro" id="IPR029057">
    <property type="entry name" value="PRTase-like"/>
</dbReference>
<keyword evidence="8 11" id="KW-0328">Glycosyltransferase</keyword>
<evidence type="ECO:0000256" key="9">
    <source>
        <dbReference type="ARBA" id="ARBA00022679"/>
    </source>
</evidence>
<dbReference type="GO" id="GO:0005737">
    <property type="term" value="C:cytoplasm"/>
    <property type="evidence" value="ECO:0007669"/>
    <property type="project" value="UniProtKB-SubCell"/>
</dbReference>
<evidence type="ECO:0000256" key="3">
    <source>
        <dbReference type="ARBA" id="ARBA00004496"/>
    </source>
</evidence>
<feature type="domain" description="Phosphoribosyltransferase" evidence="12">
    <location>
        <begin position="51"/>
        <end position="150"/>
    </location>
</feature>
<evidence type="ECO:0000313" key="13">
    <source>
        <dbReference type="EMBL" id="SOD53027.1"/>
    </source>
</evidence>
<evidence type="ECO:0000256" key="5">
    <source>
        <dbReference type="ARBA" id="ARBA00008391"/>
    </source>
</evidence>
<evidence type="ECO:0000256" key="6">
    <source>
        <dbReference type="ARBA" id="ARBA00011893"/>
    </source>
</evidence>
<dbReference type="SUPFAM" id="SSF53271">
    <property type="entry name" value="PRTase-like"/>
    <property type="match status" value="1"/>
</dbReference>
<dbReference type="NCBIfam" id="TIGR01090">
    <property type="entry name" value="apt"/>
    <property type="match status" value="1"/>
</dbReference>
<comment type="subunit">
    <text evidence="11">Homodimer.</text>
</comment>
<dbReference type="Proteomes" id="UP000219374">
    <property type="component" value="Unassembled WGS sequence"/>
</dbReference>
<dbReference type="CDD" id="cd06223">
    <property type="entry name" value="PRTases_typeI"/>
    <property type="match status" value="1"/>
</dbReference>
<comment type="subcellular location">
    <subcellularLocation>
        <location evidence="3 11">Cytoplasm</location>
    </subcellularLocation>
</comment>